<reference evidence="2" key="4">
    <citation type="submission" date="2019-03" db="UniProtKB">
        <authorList>
            <consortium name="EnsemblPlants"/>
        </authorList>
    </citation>
    <scope>IDENTIFICATION</scope>
</reference>
<protein>
    <recommendedName>
        <fullName evidence="1">F-box/LRR-repeat protein 15-like leucin rich repeat domain-containing protein</fullName>
    </recommendedName>
</protein>
<name>A0A453P5G3_AEGTS</name>
<dbReference type="Pfam" id="PF25372">
    <property type="entry name" value="DUF7885"/>
    <property type="match status" value="2"/>
</dbReference>
<dbReference type="SMART" id="SM00367">
    <property type="entry name" value="LRR_CC"/>
    <property type="match status" value="10"/>
</dbReference>
<feature type="domain" description="F-box/LRR-repeat protein 15-like leucin rich repeat" evidence="1">
    <location>
        <begin position="108"/>
        <end position="195"/>
    </location>
</feature>
<reference evidence="2" key="3">
    <citation type="journal article" date="2017" name="Nature">
        <title>Genome sequence of the progenitor of the wheat D genome Aegilops tauschii.</title>
        <authorList>
            <person name="Luo M.C."/>
            <person name="Gu Y.Q."/>
            <person name="Puiu D."/>
            <person name="Wang H."/>
            <person name="Twardziok S.O."/>
            <person name="Deal K.R."/>
            <person name="Huo N."/>
            <person name="Zhu T."/>
            <person name="Wang L."/>
            <person name="Wang Y."/>
            <person name="McGuire P.E."/>
            <person name="Liu S."/>
            <person name="Long H."/>
            <person name="Ramasamy R.K."/>
            <person name="Rodriguez J.C."/>
            <person name="Van S.L."/>
            <person name="Yuan L."/>
            <person name="Wang Z."/>
            <person name="Xia Z."/>
            <person name="Xiao L."/>
            <person name="Anderson O.D."/>
            <person name="Ouyang S."/>
            <person name="Liang Y."/>
            <person name="Zimin A.V."/>
            <person name="Pertea G."/>
            <person name="Qi P."/>
            <person name="Bennetzen J.L."/>
            <person name="Dai X."/>
            <person name="Dawson M.W."/>
            <person name="Muller H.G."/>
            <person name="Kugler K."/>
            <person name="Rivarola-Duarte L."/>
            <person name="Spannagl M."/>
            <person name="Mayer K.F.X."/>
            <person name="Lu F.H."/>
            <person name="Bevan M.W."/>
            <person name="Leroy P."/>
            <person name="Li P."/>
            <person name="You F.M."/>
            <person name="Sun Q."/>
            <person name="Liu Z."/>
            <person name="Lyons E."/>
            <person name="Wicker T."/>
            <person name="Salzberg S.L."/>
            <person name="Devos K.M."/>
            <person name="Dvorak J."/>
        </authorList>
    </citation>
    <scope>NUCLEOTIDE SEQUENCE [LARGE SCALE GENOMIC DNA]</scope>
    <source>
        <strain evidence="2">cv. AL8/78</strain>
    </source>
</reference>
<reference evidence="3" key="1">
    <citation type="journal article" date="2014" name="Science">
        <title>Ancient hybridizations among the ancestral genomes of bread wheat.</title>
        <authorList>
            <consortium name="International Wheat Genome Sequencing Consortium,"/>
            <person name="Marcussen T."/>
            <person name="Sandve S.R."/>
            <person name="Heier L."/>
            <person name="Spannagl M."/>
            <person name="Pfeifer M."/>
            <person name="Jakobsen K.S."/>
            <person name="Wulff B.B."/>
            <person name="Steuernagel B."/>
            <person name="Mayer K.F."/>
            <person name="Olsen O.A."/>
        </authorList>
    </citation>
    <scope>NUCLEOTIDE SEQUENCE [LARGE SCALE GENOMIC DNA]</scope>
    <source>
        <strain evidence="3">cv. AL8/78</strain>
    </source>
</reference>
<proteinExistence type="predicted"/>
<dbReference type="GO" id="GO:0019005">
    <property type="term" value="C:SCF ubiquitin ligase complex"/>
    <property type="evidence" value="ECO:0007669"/>
    <property type="project" value="TreeGrafter"/>
</dbReference>
<dbReference type="PANTHER" id="PTHR13318:SF75">
    <property type="entry name" value="COI1 F-BOX DOMAIN-CONTAINING PROTEIN"/>
    <property type="match status" value="1"/>
</dbReference>
<reference evidence="3" key="2">
    <citation type="journal article" date="2017" name="Nat. Plants">
        <title>The Aegilops tauschii genome reveals multiple impacts of transposons.</title>
        <authorList>
            <person name="Zhao G."/>
            <person name="Zou C."/>
            <person name="Li K."/>
            <person name="Wang K."/>
            <person name="Li T."/>
            <person name="Gao L."/>
            <person name="Zhang X."/>
            <person name="Wang H."/>
            <person name="Yang Z."/>
            <person name="Liu X."/>
            <person name="Jiang W."/>
            <person name="Mao L."/>
            <person name="Kong X."/>
            <person name="Jiao Y."/>
            <person name="Jia J."/>
        </authorList>
    </citation>
    <scope>NUCLEOTIDE SEQUENCE [LARGE SCALE GENOMIC DNA]</scope>
    <source>
        <strain evidence="3">cv. AL8/78</strain>
    </source>
</reference>
<dbReference type="AlphaFoldDB" id="A0A453P5G3"/>
<keyword evidence="3" id="KW-1185">Reference proteome</keyword>
<accession>A0A453P5G3</accession>
<dbReference type="PANTHER" id="PTHR13318">
    <property type="entry name" value="PARTNER OF PAIRED, ISOFORM B-RELATED"/>
    <property type="match status" value="1"/>
</dbReference>
<dbReference type="GO" id="GO:0031146">
    <property type="term" value="P:SCF-dependent proteasomal ubiquitin-dependent protein catabolic process"/>
    <property type="evidence" value="ECO:0007669"/>
    <property type="project" value="TreeGrafter"/>
</dbReference>
<dbReference type="Proteomes" id="UP000015105">
    <property type="component" value="Chromosome 6D"/>
</dbReference>
<dbReference type="Gene3D" id="3.80.10.10">
    <property type="entry name" value="Ribonuclease Inhibitor"/>
    <property type="match status" value="2"/>
</dbReference>
<dbReference type="InterPro" id="IPR057207">
    <property type="entry name" value="FBXL15_LRR"/>
</dbReference>
<dbReference type="STRING" id="200361.A0A453P5G3"/>
<dbReference type="Gramene" id="AET6Gv20614300.1">
    <property type="protein sequence ID" value="AET6Gv20614300.1"/>
    <property type="gene ID" value="AET6Gv20614300"/>
</dbReference>
<reference evidence="2" key="5">
    <citation type="journal article" date="2021" name="G3 (Bethesda)">
        <title>Aegilops tauschii genome assembly Aet v5.0 features greater sequence contiguity and improved annotation.</title>
        <authorList>
            <person name="Wang L."/>
            <person name="Zhu T."/>
            <person name="Rodriguez J.C."/>
            <person name="Deal K.R."/>
            <person name="Dubcovsky J."/>
            <person name="McGuire P.E."/>
            <person name="Lux T."/>
            <person name="Spannagl M."/>
            <person name="Mayer K.F.X."/>
            <person name="Baldrich P."/>
            <person name="Meyers B.C."/>
            <person name="Huo N."/>
            <person name="Gu Y.Q."/>
            <person name="Zhou H."/>
            <person name="Devos K.M."/>
            <person name="Bennetzen J.L."/>
            <person name="Unver T."/>
            <person name="Budak H."/>
            <person name="Gulick P.J."/>
            <person name="Galiba G."/>
            <person name="Kalapos B."/>
            <person name="Nelson D.R."/>
            <person name="Li P."/>
            <person name="You F.M."/>
            <person name="Luo M.C."/>
            <person name="Dvorak J."/>
        </authorList>
    </citation>
    <scope>NUCLEOTIDE SEQUENCE [LARGE SCALE GENOMIC DNA]</scope>
    <source>
        <strain evidence="2">cv. AL8/78</strain>
    </source>
</reference>
<organism evidence="2 3">
    <name type="scientific">Aegilops tauschii subsp. strangulata</name>
    <name type="common">Goatgrass</name>
    <dbReference type="NCBI Taxonomy" id="200361"/>
    <lineage>
        <taxon>Eukaryota</taxon>
        <taxon>Viridiplantae</taxon>
        <taxon>Streptophyta</taxon>
        <taxon>Embryophyta</taxon>
        <taxon>Tracheophyta</taxon>
        <taxon>Spermatophyta</taxon>
        <taxon>Magnoliopsida</taxon>
        <taxon>Liliopsida</taxon>
        <taxon>Poales</taxon>
        <taxon>Poaceae</taxon>
        <taxon>BOP clade</taxon>
        <taxon>Pooideae</taxon>
        <taxon>Triticodae</taxon>
        <taxon>Triticeae</taxon>
        <taxon>Triticinae</taxon>
        <taxon>Aegilops</taxon>
    </lineage>
</organism>
<evidence type="ECO:0000259" key="1">
    <source>
        <dbReference type="Pfam" id="PF25372"/>
    </source>
</evidence>
<evidence type="ECO:0000313" key="3">
    <source>
        <dbReference type="Proteomes" id="UP000015105"/>
    </source>
</evidence>
<dbReference type="CDD" id="cd22159">
    <property type="entry name" value="F-box_AtTIR1-like"/>
    <property type="match status" value="1"/>
</dbReference>
<dbReference type="EnsemblPlants" id="AET6Gv20614300.1">
    <property type="protein sequence ID" value="AET6Gv20614300.1"/>
    <property type="gene ID" value="AET6Gv20614300"/>
</dbReference>
<feature type="domain" description="F-box/LRR-repeat protein 15-like leucin rich repeat" evidence="1">
    <location>
        <begin position="196"/>
        <end position="408"/>
    </location>
</feature>
<dbReference type="SUPFAM" id="SSF52047">
    <property type="entry name" value="RNI-like"/>
    <property type="match status" value="1"/>
</dbReference>
<evidence type="ECO:0000313" key="2">
    <source>
        <dbReference type="EnsemblPlants" id="AET6Gv20614300.1"/>
    </source>
</evidence>
<dbReference type="InterPro" id="IPR006553">
    <property type="entry name" value="Leu-rich_rpt_Cys-con_subtyp"/>
</dbReference>
<sequence>KLIPSPKKLLLTLTTVMSASRSEGDEALVNEVLTDDELRAVLTRLGPESERDAFGLVCRRWLRIQSSERRRLRARAGPSMLRRLAARFPGILELDLSQSPSRSFYPGVIDDDLHVIAGGFCNLRVLALQNCKGITDVGMVKLGEGLQCLQTLDVSHCKKLSDKGLKVVASGCQKLRQLHIAGCRLITDNLLHAVSKNCLNLEELGAAGCNSITDAGISALADGCHKVKSLDISKCNKVGDPGICKIAEVSSSSLVSLKLLDCSKVGNKSIYSLAKFCCNLETLIIGGCRDISDESIEALALACCSSLRILRMDWCLKITDASLRSLLCNCRLLAAIDVGCCDQITDAAFQGMEANLFQSELRVLKINNCVDLTVVGVSSVIESCKALEYLDVRSCPQVTRQSCEEAGLQLPAGCKVNFEGSLSESDPSVDRFF</sequence>
<dbReference type="InterPro" id="IPR032675">
    <property type="entry name" value="LRR_dom_sf"/>
</dbReference>